<keyword evidence="6" id="KW-0479">Metal-binding</keyword>
<evidence type="ECO:0000256" key="7">
    <source>
        <dbReference type="SAM" id="Phobius"/>
    </source>
</evidence>
<accession>A0A7R9KL26</accession>
<evidence type="ECO:0000313" key="9">
    <source>
        <dbReference type="Proteomes" id="UP000759131"/>
    </source>
</evidence>
<feature type="transmembrane region" description="Helical" evidence="7">
    <location>
        <begin position="273"/>
        <end position="291"/>
    </location>
</feature>
<reference evidence="8" key="1">
    <citation type="submission" date="2020-11" db="EMBL/GenBank/DDBJ databases">
        <authorList>
            <person name="Tran Van P."/>
        </authorList>
    </citation>
    <scope>NUCLEOTIDE SEQUENCE</scope>
</reference>
<dbReference type="GO" id="GO:0033211">
    <property type="term" value="P:adiponectin-activated signaling pathway"/>
    <property type="evidence" value="ECO:0007669"/>
    <property type="project" value="TreeGrafter"/>
</dbReference>
<keyword evidence="9" id="KW-1185">Reference proteome</keyword>
<feature type="transmembrane region" description="Helical" evidence="7">
    <location>
        <begin position="394"/>
        <end position="419"/>
    </location>
</feature>
<evidence type="ECO:0000256" key="3">
    <source>
        <dbReference type="ARBA" id="ARBA00022692"/>
    </source>
</evidence>
<name>A0A7R9KL26_9ACAR</name>
<keyword evidence="6" id="KW-0862">Zinc</keyword>
<dbReference type="EMBL" id="CAJPIZ010002847">
    <property type="protein sequence ID" value="CAG2105581.1"/>
    <property type="molecule type" value="Genomic_DNA"/>
</dbReference>
<evidence type="ECO:0000256" key="4">
    <source>
        <dbReference type="ARBA" id="ARBA00022989"/>
    </source>
</evidence>
<feature type="transmembrane region" description="Helical" evidence="7">
    <location>
        <begin position="77"/>
        <end position="96"/>
    </location>
</feature>
<dbReference type="PANTHER" id="PTHR20855">
    <property type="entry name" value="ADIPOR/PROGESTIN RECEPTOR-RELATED"/>
    <property type="match status" value="1"/>
</dbReference>
<organism evidence="8">
    <name type="scientific">Medioppia subpectinata</name>
    <dbReference type="NCBI Taxonomy" id="1979941"/>
    <lineage>
        <taxon>Eukaryota</taxon>
        <taxon>Metazoa</taxon>
        <taxon>Ecdysozoa</taxon>
        <taxon>Arthropoda</taxon>
        <taxon>Chelicerata</taxon>
        <taxon>Arachnida</taxon>
        <taxon>Acari</taxon>
        <taxon>Acariformes</taxon>
        <taxon>Sarcoptiformes</taxon>
        <taxon>Oribatida</taxon>
        <taxon>Brachypylina</taxon>
        <taxon>Oppioidea</taxon>
        <taxon>Oppiidae</taxon>
        <taxon>Medioppia</taxon>
    </lineage>
</organism>
<feature type="binding site" evidence="6">
    <location>
        <position position="272"/>
    </location>
    <ligand>
        <name>Zn(2+)</name>
        <dbReference type="ChEBI" id="CHEBI:29105"/>
    </ligand>
</feature>
<sequence>MDTIKMDVKYRQKSATNGQNSWHESKPVTDWQCVDYNRLPKWLQDNKYLHRQHRPVIPSFRACFASIFRIHSESGNILTHLIGFVLFAVIAPVLLIRDRHLLTGVDTLMLCIYFAGALACHLLSTVYHTCKCHSPGVCQLFHSLDFCGISLQIICSMIPAFYYGFYTRYMHLFYAYTSVGFIMFTAALCISVWPKFATPTYKPLRALVFLIFGLSNVIPGAHWFYVIEPEFVYPWALMLAQGMIYVVGALIYAGRVPERLYPGKCDLWPQSHQIFHTLVTIAAVVHFRSIYRMIYLRHDNKYLHRQHRPVIPSFRACFASIFRIHSESGNILTHLIGFLLFAVIAPVLLIRDRHLLTGVDTLMLCIYFAGALACHLLSTVYHTCKCHSPGVCQLFHSLDFCGISLQIICSMIPAFYYGFYTRYMHLFYAYTSVGFIMFTAALCISVWPKFATPTYKPLRALVFLIFGLSNVIPGAHWFYVIEPEFVYPWALMLAQGMIYVVGALIYAGRVPERLYPGKCDLWPQSHQIFHTLVTIAAVVHFRSIYLQPNSCQQFLYFSHKF</sequence>
<feature type="binding site" evidence="6">
    <location>
        <position position="276"/>
    </location>
    <ligand>
        <name>Zn(2+)</name>
        <dbReference type="ChEBI" id="CHEBI:29105"/>
    </ligand>
</feature>
<feature type="transmembrane region" description="Helical" evidence="7">
    <location>
        <begin position="425"/>
        <end position="448"/>
    </location>
</feature>
<evidence type="ECO:0000256" key="2">
    <source>
        <dbReference type="ARBA" id="ARBA00007018"/>
    </source>
</evidence>
<proteinExistence type="inferred from homology"/>
<comment type="similarity">
    <text evidence="2">Belongs to the ADIPOR family.</text>
</comment>
<keyword evidence="3 7" id="KW-0812">Transmembrane</keyword>
<dbReference type="InterPro" id="IPR004254">
    <property type="entry name" value="AdipoR/HlyIII-related"/>
</dbReference>
<dbReference type="AlphaFoldDB" id="A0A7R9KL26"/>
<keyword evidence="4 7" id="KW-1133">Transmembrane helix</keyword>
<protein>
    <recommendedName>
        <fullName evidence="10">Adiponectin receptor</fullName>
    </recommendedName>
</protein>
<feature type="transmembrane region" description="Helical" evidence="7">
    <location>
        <begin position="206"/>
        <end position="225"/>
    </location>
</feature>
<feature type="transmembrane region" description="Helical" evidence="7">
    <location>
        <begin position="486"/>
        <end position="507"/>
    </location>
</feature>
<evidence type="ECO:0000256" key="6">
    <source>
        <dbReference type="PIRSR" id="PIRSR604254-1"/>
    </source>
</evidence>
<dbReference type="GO" id="GO:0038023">
    <property type="term" value="F:signaling receptor activity"/>
    <property type="evidence" value="ECO:0007669"/>
    <property type="project" value="TreeGrafter"/>
</dbReference>
<evidence type="ECO:0008006" key="10">
    <source>
        <dbReference type="Google" id="ProtNLM"/>
    </source>
</evidence>
<feature type="transmembrane region" description="Helical" evidence="7">
    <location>
        <begin position="232"/>
        <end position="253"/>
    </location>
</feature>
<feature type="transmembrane region" description="Helical" evidence="7">
    <location>
        <begin position="331"/>
        <end position="349"/>
    </location>
</feature>
<feature type="binding site" evidence="6">
    <location>
        <position position="128"/>
    </location>
    <ligand>
        <name>Zn(2+)</name>
        <dbReference type="ChEBI" id="CHEBI:29105"/>
    </ligand>
</feature>
<evidence type="ECO:0000256" key="5">
    <source>
        <dbReference type="ARBA" id="ARBA00023136"/>
    </source>
</evidence>
<keyword evidence="5 7" id="KW-0472">Membrane</keyword>
<comment type="subcellular location">
    <subcellularLocation>
        <location evidence="1">Membrane</location>
        <topology evidence="1">Multi-pass membrane protein</topology>
    </subcellularLocation>
</comment>
<feature type="transmembrane region" description="Helical" evidence="7">
    <location>
        <begin position="140"/>
        <end position="165"/>
    </location>
</feature>
<dbReference type="PANTHER" id="PTHR20855:SF52">
    <property type="entry name" value="ADIPONECTIN RECEPTOR PROTEIN"/>
    <property type="match status" value="1"/>
</dbReference>
<feature type="transmembrane region" description="Helical" evidence="7">
    <location>
        <begin position="108"/>
        <end position="128"/>
    </location>
</feature>
<dbReference type="Pfam" id="PF03006">
    <property type="entry name" value="HlyIII"/>
    <property type="match status" value="2"/>
</dbReference>
<feature type="transmembrane region" description="Helical" evidence="7">
    <location>
        <begin position="460"/>
        <end position="480"/>
    </location>
</feature>
<feature type="transmembrane region" description="Helical" evidence="7">
    <location>
        <begin position="528"/>
        <end position="545"/>
    </location>
</feature>
<dbReference type="GO" id="GO:0005886">
    <property type="term" value="C:plasma membrane"/>
    <property type="evidence" value="ECO:0007669"/>
    <property type="project" value="TreeGrafter"/>
</dbReference>
<gene>
    <name evidence="8" type="ORF">OSB1V03_LOCUS5587</name>
</gene>
<dbReference type="Proteomes" id="UP000759131">
    <property type="component" value="Unassembled WGS sequence"/>
</dbReference>
<dbReference type="OrthoDB" id="5585746at2759"/>
<dbReference type="GO" id="GO:0046872">
    <property type="term" value="F:metal ion binding"/>
    <property type="evidence" value="ECO:0007669"/>
    <property type="project" value="UniProtKB-KW"/>
</dbReference>
<feature type="transmembrane region" description="Helical" evidence="7">
    <location>
        <begin position="361"/>
        <end position="382"/>
    </location>
</feature>
<feature type="transmembrane region" description="Helical" evidence="7">
    <location>
        <begin position="172"/>
        <end position="194"/>
    </location>
</feature>
<evidence type="ECO:0000313" key="8">
    <source>
        <dbReference type="EMBL" id="CAD7625151.1"/>
    </source>
</evidence>
<dbReference type="EMBL" id="OC857422">
    <property type="protein sequence ID" value="CAD7625151.1"/>
    <property type="molecule type" value="Genomic_DNA"/>
</dbReference>
<evidence type="ECO:0000256" key="1">
    <source>
        <dbReference type="ARBA" id="ARBA00004141"/>
    </source>
</evidence>